<protein>
    <submittedName>
        <fullName evidence="3">Uncharacterized protein</fullName>
    </submittedName>
</protein>
<dbReference type="EMBL" id="CAXLJM020000148">
    <property type="protein sequence ID" value="CAL8142240.1"/>
    <property type="molecule type" value="Genomic_DNA"/>
</dbReference>
<feature type="compositionally biased region" description="Polar residues" evidence="1">
    <location>
        <begin position="85"/>
        <end position="98"/>
    </location>
</feature>
<evidence type="ECO:0000256" key="1">
    <source>
        <dbReference type="SAM" id="MobiDB-lite"/>
    </source>
</evidence>
<name>A0ABP1S2R4_9HEXA</name>
<feature type="compositionally biased region" description="Polar residues" evidence="1">
    <location>
        <begin position="242"/>
        <end position="251"/>
    </location>
</feature>
<evidence type="ECO:0000313" key="4">
    <source>
        <dbReference type="Proteomes" id="UP001642540"/>
    </source>
</evidence>
<evidence type="ECO:0000256" key="2">
    <source>
        <dbReference type="SAM" id="SignalP"/>
    </source>
</evidence>
<accession>A0ABP1S2R4</accession>
<sequence length="411" mass="44781">MIRFNLALTVAFCLLGLAAAFPQLRYVRMTGVNGGKDQPGVDASTTASESPPTQLTPQSSLDAQQLKQSAILGGPVRFIPGITKMKTNPESPYSNLNPSKPKKEIFIDLPENVPPKQGFPTPTFVDQADEDTRLESDGWQTGEGSQAAALTNSPTGSNSQIGNENVQSGPPISSSGNGWENERESSEGVDPYNFSAESDWEYINKNSQAAAGRADAPLSTDGSPAENSKTDLSSISSSVSSTKNQQINKQTADAADAQQGEKYNDSQAPKEAESKASTQQYNDRAYDEDDFVMPDDDRRPPVLVPASEMSAYLKALSARPGNYRFPTASAPANSVVPLPYEFEGSSSAQFLQRISNQQSELKELLIQIMYRQTSLRDDIHRIDQQLTHIQQGVGITRMPYNMHRFVPYQMG</sequence>
<feature type="chain" id="PRO_5045746490" evidence="2">
    <location>
        <begin position="21"/>
        <end position="411"/>
    </location>
</feature>
<feature type="signal peptide" evidence="2">
    <location>
        <begin position="1"/>
        <end position="20"/>
    </location>
</feature>
<keyword evidence="4" id="KW-1185">Reference proteome</keyword>
<feature type="region of interest" description="Disordered" evidence="1">
    <location>
        <begin position="34"/>
        <end position="58"/>
    </location>
</feature>
<feature type="compositionally biased region" description="Basic and acidic residues" evidence="1">
    <location>
        <begin position="262"/>
        <end position="274"/>
    </location>
</feature>
<reference evidence="3 4" key="1">
    <citation type="submission" date="2024-08" db="EMBL/GenBank/DDBJ databases">
        <authorList>
            <person name="Cucini C."/>
            <person name="Frati F."/>
        </authorList>
    </citation>
    <scope>NUCLEOTIDE SEQUENCE [LARGE SCALE GENOMIC DNA]</scope>
</reference>
<dbReference type="Proteomes" id="UP001642540">
    <property type="component" value="Unassembled WGS sequence"/>
</dbReference>
<feature type="region of interest" description="Disordered" evidence="1">
    <location>
        <begin position="206"/>
        <end position="297"/>
    </location>
</feature>
<gene>
    <name evidence="3" type="ORF">ODALV1_LOCUS28986</name>
</gene>
<keyword evidence="2" id="KW-0732">Signal</keyword>
<feature type="compositionally biased region" description="Polar residues" evidence="1">
    <location>
        <begin position="138"/>
        <end position="178"/>
    </location>
</feature>
<comment type="caution">
    <text evidence="3">The sequence shown here is derived from an EMBL/GenBank/DDBJ whole genome shotgun (WGS) entry which is preliminary data.</text>
</comment>
<proteinExistence type="predicted"/>
<feature type="compositionally biased region" description="Polar residues" evidence="1">
    <location>
        <begin position="43"/>
        <end position="58"/>
    </location>
</feature>
<feature type="compositionally biased region" description="Polar residues" evidence="1">
    <location>
        <begin position="220"/>
        <end position="232"/>
    </location>
</feature>
<organism evidence="3 4">
    <name type="scientific">Orchesella dallaii</name>
    <dbReference type="NCBI Taxonomy" id="48710"/>
    <lineage>
        <taxon>Eukaryota</taxon>
        <taxon>Metazoa</taxon>
        <taxon>Ecdysozoa</taxon>
        <taxon>Arthropoda</taxon>
        <taxon>Hexapoda</taxon>
        <taxon>Collembola</taxon>
        <taxon>Entomobryomorpha</taxon>
        <taxon>Entomobryoidea</taxon>
        <taxon>Orchesellidae</taxon>
        <taxon>Orchesellinae</taxon>
        <taxon>Orchesella</taxon>
    </lineage>
</organism>
<evidence type="ECO:0000313" key="3">
    <source>
        <dbReference type="EMBL" id="CAL8142240.1"/>
    </source>
</evidence>
<feature type="region of interest" description="Disordered" evidence="1">
    <location>
        <begin position="135"/>
        <end position="193"/>
    </location>
</feature>
<feature type="region of interest" description="Disordered" evidence="1">
    <location>
        <begin position="82"/>
        <end position="101"/>
    </location>
</feature>